<dbReference type="InterPro" id="IPR020904">
    <property type="entry name" value="Sc_DH/Rdtase_CS"/>
</dbReference>
<evidence type="ECO:0000256" key="1">
    <source>
        <dbReference type="ARBA" id="ARBA00023002"/>
    </source>
</evidence>
<dbReference type="Pfam" id="PF13561">
    <property type="entry name" value="adh_short_C2"/>
    <property type="match status" value="1"/>
</dbReference>
<reference evidence="3" key="1">
    <citation type="submission" date="2020-11" db="EMBL/GenBank/DDBJ databases">
        <authorList>
            <person name="Tran Van P."/>
        </authorList>
    </citation>
    <scope>NUCLEOTIDE SEQUENCE</scope>
</reference>
<dbReference type="OrthoDB" id="1933717at2759"/>
<dbReference type="GO" id="GO:0006629">
    <property type="term" value="P:lipid metabolic process"/>
    <property type="evidence" value="ECO:0007669"/>
    <property type="project" value="UniProtKB-ARBA"/>
</dbReference>
<gene>
    <name evidence="3" type="ORF">OSB1V03_LOCUS16836</name>
</gene>
<dbReference type="Gene3D" id="3.40.50.720">
    <property type="entry name" value="NAD(P)-binding Rossmann-like Domain"/>
    <property type="match status" value="1"/>
</dbReference>
<proteinExistence type="predicted"/>
<evidence type="ECO:0000313" key="4">
    <source>
        <dbReference type="Proteomes" id="UP000759131"/>
    </source>
</evidence>
<dbReference type="PRINTS" id="PR00080">
    <property type="entry name" value="SDRFAMILY"/>
</dbReference>
<dbReference type="NCBIfam" id="NF005559">
    <property type="entry name" value="PRK07231.1"/>
    <property type="match status" value="1"/>
</dbReference>
<dbReference type="SMART" id="SM00822">
    <property type="entry name" value="PKS_KR"/>
    <property type="match status" value="1"/>
</dbReference>
<dbReference type="FunFam" id="3.40.50.720:FF:000084">
    <property type="entry name" value="Short-chain dehydrogenase reductase"/>
    <property type="match status" value="1"/>
</dbReference>
<dbReference type="EMBL" id="OC873873">
    <property type="protein sequence ID" value="CAD7637064.1"/>
    <property type="molecule type" value="Genomic_DNA"/>
</dbReference>
<dbReference type="InterPro" id="IPR057326">
    <property type="entry name" value="KR_dom"/>
</dbReference>
<dbReference type="SUPFAM" id="SSF51735">
    <property type="entry name" value="NAD(P)-binding Rossmann-fold domains"/>
    <property type="match status" value="1"/>
</dbReference>
<dbReference type="PROSITE" id="PS00061">
    <property type="entry name" value="ADH_SHORT"/>
    <property type="match status" value="1"/>
</dbReference>
<feature type="domain" description="Ketoreductase" evidence="2">
    <location>
        <begin position="39"/>
        <end position="221"/>
    </location>
</feature>
<organism evidence="3">
    <name type="scientific">Medioppia subpectinata</name>
    <dbReference type="NCBI Taxonomy" id="1979941"/>
    <lineage>
        <taxon>Eukaryota</taxon>
        <taxon>Metazoa</taxon>
        <taxon>Ecdysozoa</taxon>
        <taxon>Arthropoda</taxon>
        <taxon>Chelicerata</taxon>
        <taxon>Arachnida</taxon>
        <taxon>Acari</taxon>
        <taxon>Acariformes</taxon>
        <taxon>Sarcoptiformes</taxon>
        <taxon>Oribatida</taxon>
        <taxon>Brachypylina</taxon>
        <taxon>Oppioidea</taxon>
        <taxon>Oppiidae</taxon>
        <taxon>Medioppia</taxon>
    </lineage>
</organism>
<dbReference type="PANTHER" id="PTHR43975">
    <property type="entry name" value="ZGC:101858"/>
    <property type="match status" value="1"/>
</dbReference>
<dbReference type="Proteomes" id="UP000759131">
    <property type="component" value="Unassembled WGS sequence"/>
</dbReference>
<name>A0A7R9L8M9_9ACAR</name>
<keyword evidence="1" id="KW-0560">Oxidoreductase</keyword>
<dbReference type="GO" id="GO:0016491">
    <property type="term" value="F:oxidoreductase activity"/>
    <property type="evidence" value="ECO:0007669"/>
    <property type="project" value="UniProtKB-KW"/>
</dbReference>
<evidence type="ECO:0000259" key="2">
    <source>
        <dbReference type="SMART" id="SM00822"/>
    </source>
</evidence>
<dbReference type="PRINTS" id="PR00081">
    <property type="entry name" value="GDHRDH"/>
</dbReference>
<accession>A0A7R9L8M9</accession>
<dbReference type="InterPro" id="IPR002347">
    <property type="entry name" value="SDR_fam"/>
</dbReference>
<keyword evidence="4" id="KW-1185">Reference proteome</keyword>
<dbReference type="AlphaFoldDB" id="A0A7R9L8M9"/>
<dbReference type="PANTHER" id="PTHR43975:SF2">
    <property type="entry name" value="EG:BACR7A4.14 PROTEIN-RELATED"/>
    <property type="match status" value="1"/>
</dbReference>
<sequence length="288" mass="30391">MSKLFKMHKECKQAKANAKAKAANEEMSTESQDLEFANKVVLITGSSSGLGAQMAKEYARRGAQVVITGRNTERVCEVAEACDGLSPNGLIALQVVGDVTNDEDVRRLVGVTVDNYGQIDVLVNNAGAGSFATLDSPGLLDQLEHMFKLDVRSVVLLTQLALPHLEKTKGAIVNVSSVCGLKSYAGCSAYCMAKTSIDMFTKCISLELGPKGIRVNAVNPTAVRTGFQNNSGAGDVFNGMVNHLESTVPLGKLPEPSDVANAVLFLSSPRSAFITGHSLPVDCGSLNA</sequence>
<dbReference type="EMBL" id="CAJPIZ010019298">
    <property type="protein sequence ID" value="CAG2116881.1"/>
    <property type="molecule type" value="Genomic_DNA"/>
</dbReference>
<dbReference type="InterPro" id="IPR036291">
    <property type="entry name" value="NAD(P)-bd_dom_sf"/>
</dbReference>
<evidence type="ECO:0000313" key="3">
    <source>
        <dbReference type="EMBL" id="CAD7637064.1"/>
    </source>
</evidence>
<protein>
    <recommendedName>
        <fullName evidence="2">Ketoreductase domain-containing protein</fullName>
    </recommendedName>
</protein>